<dbReference type="Proteomes" id="UP000013968">
    <property type="component" value="Chromosome"/>
</dbReference>
<evidence type="ECO:0000256" key="1">
    <source>
        <dbReference type="SAM" id="MobiDB-lite"/>
    </source>
</evidence>
<feature type="compositionally biased region" description="Pro residues" evidence="1">
    <location>
        <begin position="218"/>
        <end position="229"/>
    </location>
</feature>
<feature type="compositionally biased region" description="Pro residues" evidence="1">
    <location>
        <begin position="266"/>
        <end position="280"/>
    </location>
</feature>
<evidence type="ECO:0000256" key="2">
    <source>
        <dbReference type="SAM" id="Phobius"/>
    </source>
</evidence>
<evidence type="ECO:0000313" key="4">
    <source>
        <dbReference type="EMBL" id="AGM03347.1"/>
    </source>
</evidence>
<gene>
    <name evidence="4" type="ORF">AORI_0758</name>
</gene>
<dbReference type="PRINTS" id="PR01217">
    <property type="entry name" value="PRICHEXTENSN"/>
</dbReference>
<dbReference type="EMBL" id="CP003410">
    <property type="protein sequence ID" value="AGM03347.1"/>
    <property type="molecule type" value="Genomic_DNA"/>
</dbReference>
<keyword evidence="5" id="KW-1185">Reference proteome</keyword>
<keyword evidence="2" id="KW-1133">Transmembrane helix</keyword>
<sequence>MTDRDRRFSPGTDRELTAFERGLTPSEAEFAADLSAVQADDALLDALGGSDPKMADDLGDQELNALLLAWRRDIDSEPLAELVDVDTAVVTVKSAAIARKHGGRRRLLVPVAAAAAVLAIAFAGTGLAAKDAQPGDTLWGLTKVLYADHARSVEAAAAAKLDLEKANLALAGGRLDDARKALDEAQAALNQVTDEENRDQLLQQHRQLSAQLQNPGQQPLPPDQQPPTQTPVATTPQPTTQPTAPPTSLPGGGNPGTSLPGTTTPSPTPPTTTSEPPPPTTSTTPPASGNDPGGSRNEPSPGAGAQAPAGAVETP</sequence>
<protein>
    <recommendedName>
        <fullName evidence="3">Anti-sigma-D factor RsdA sigma factor binding region domain-containing protein</fullName>
    </recommendedName>
</protein>
<feature type="domain" description="Anti-sigma-D factor RsdA sigma factor binding region" evidence="3">
    <location>
        <begin position="33"/>
        <end position="78"/>
    </location>
</feature>
<feature type="region of interest" description="Disordered" evidence="1">
    <location>
        <begin position="211"/>
        <end position="315"/>
    </location>
</feature>
<feature type="compositionally biased region" description="Low complexity" evidence="1">
    <location>
        <begin position="256"/>
        <end position="265"/>
    </location>
</feature>
<dbReference type="Pfam" id="PF16751">
    <property type="entry name" value="RsdA_SigD_bd"/>
    <property type="match status" value="1"/>
</dbReference>
<dbReference type="Gene3D" id="6.10.250.1300">
    <property type="match status" value="1"/>
</dbReference>
<feature type="transmembrane region" description="Helical" evidence="2">
    <location>
        <begin position="107"/>
        <end position="129"/>
    </location>
</feature>
<proteinExistence type="predicted"/>
<keyword evidence="2" id="KW-0472">Membrane</keyword>
<evidence type="ECO:0000259" key="3">
    <source>
        <dbReference type="Pfam" id="PF16751"/>
    </source>
</evidence>
<reference evidence="4 5" key="1">
    <citation type="journal article" date="2013" name="BMC Genomics">
        <title>ContigScape: a Cytoscape plugin facilitating microbial genome gap closing.</title>
        <authorList>
            <person name="Tang B."/>
            <person name="Wang Q."/>
            <person name="Yang M."/>
            <person name="Xie F."/>
            <person name="Zhu Y."/>
            <person name="Zhuo Y."/>
            <person name="Wang S."/>
            <person name="Gao H."/>
            <person name="Ding X."/>
            <person name="Zhang L."/>
            <person name="Zhao G."/>
            <person name="Zheng H."/>
        </authorList>
    </citation>
    <scope>NUCLEOTIDE SEQUENCE [LARGE SCALE GENOMIC DNA]</scope>
    <source>
        <strain evidence="4 5">HCCB10007</strain>
    </source>
</reference>
<feature type="compositionally biased region" description="Low complexity" evidence="1">
    <location>
        <begin position="299"/>
        <end position="315"/>
    </location>
</feature>
<dbReference type="AlphaFoldDB" id="R4SX68"/>
<dbReference type="InterPro" id="IPR031928">
    <property type="entry name" value="RsdA_SigD-bd"/>
</dbReference>
<evidence type="ECO:0000313" key="5">
    <source>
        <dbReference type="Proteomes" id="UP000013968"/>
    </source>
</evidence>
<dbReference type="KEGG" id="aoi:AORI_0758"/>
<organism evidence="4 5">
    <name type="scientific">Amycolatopsis keratiniphila</name>
    <dbReference type="NCBI Taxonomy" id="129921"/>
    <lineage>
        <taxon>Bacteria</taxon>
        <taxon>Bacillati</taxon>
        <taxon>Actinomycetota</taxon>
        <taxon>Actinomycetes</taxon>
        <taxon>Pseudonocardiales</taxon>
        <taxon>Pseudonocardiaceae</taxon>
        <taxon>Amycolatopsis</taxon>
        <taxon>Amycolatopsis japonica group</taxon>
    </lineage>
</organism>
<accession>R4SX68</accession>
<dbReference type="PATRIC" id="fig|1156913.3.peg.777"/>
<feature type="compositionally biased region" description="Low complexity" evidence="1">
    <location>
        <begin position="230"/>
        <end position="242"/>
    </location>
</feature>
<name>R4SX68_9PSEU</name>
<dbReference type="RefSeq" id="WP_016331162.1">
    <property type="nucleotide sequence ID" value="NC_021252.1"/>
</dbReference>
<dbReference type="HOGENOM" id="CLU_061165_1_0_11"/>
<keyword evidence="2" id="KW-0812">Transmembrane</keyword>